<feature type="binding site" evidence="12">
    <location>
        <position position="203"/>
    </location>
    <ligand>
        <name>Zn(2+)</name>
        <dbReference type="ChEBI" id="CHEBI:29105"/>
        <label>2</label>
    </ligand>
</feature>
<dbReference type="Gene3D" id="2.10.230.10">
    <property type="entry name" value="Heat shock protein DnaJ, cysteine-rich domain"/>
    <property type="match status" value="1"/>
</dbReference>
<evidence type="ECO:0000256" key="2">
    <source>
        <dbReference type="ARBA" id="ARBA00022705"/>
    </source>
</evidence>
<keyword evidence="18" id="KW-1185">Reference proteome</keyword>
<evidence type="ECO:0000256" key="12">
    <source>
        <dbReference type="HAMAP-Rule" id="MF_01152"/>
    </source>
</evidence>
<dbReference type="GO" id="GO:0042026">
    <property type="term" value="P:protein refolding"/>
    <property type="evidence" value="ECO:0007669"/>
    <property type="project" value="TreeGrafter"/>
</dbReference>
<evidence type="ECO:0000256" key="5">
    <source>
        <dbReference type="ARBA" id="ARBA00022771"/>
    </source>
</evidence>
<dbReference type="NCBIfam" id="NF008035">
    <property type="entry name" value="PRK10767.1"/>
    <property type="match status" value="1"/>
</dbReference>
<dbReference type="InterPro" id="IPR008971">
    <property type="entry name" value="HSP40/DnaJ_pept-bd"/>
</dbReference>
<dbReference type="InterPro" id="IPR001305">
    <property type="entry name" value="HSP_DnaJ_Cys-rich_dom"/>
</dbReference>
<dbReference type="Gene3D" id="2.60.260.20">
    <property type="entry name" value="Urease metallochaperone UreE, N-terminal domain"/>
    <property type="match status" value="2"/>
</dbReference>
<feature type="binding site" evidence="12">
    <location>
        <position position="160"/>
    </location>
    <ligand>
        <name>Zn(2+)</name>
        <dbReference type="ChEBI" id="CHEBI:29105"/>
        <label>1</label>
    </ligand>
</feature>
<dbReference type="CDD" id="cd10719">
    <property type="entry name" value="DnaJ_zf"/>
    <property type="match status" value="1"/>
</dbReference>
<dbReference type="InterPro" id="IPR001623">
    <property type="entry name" value="DnaJ_domain"/>
</dbReference>
<dbReference type="HAMAP" id="MF_01152">
    <property type="entry name" value="DnaJ"/>
    <property type="match status" value="1"/>
</dbReference>
<comment type="cofactor">
    <cofactor evidence="12">
        <name>Zn(2+)</name>
        <dbReference type="ChEBI" id="CHEBI:29105"/>
    </cofactor>
    <text evidence="12">Binds 2 Zn(2+) ions per monomer.</text>
</comment>
<dbReference type="GO" id="GO:0006260">
    <property type="term" value="P:DNA replication"/>
    <property type="evidence" value="ECO:0007669"/>
    <property type="project" value="UniProtKB-KW"/>
</dbReference>
<dbReference type="PROSITE" id="PS51188">
    <property type="entry name" value="ZF_CR"/>
    <property type="match status" value="1"/>
</dbReference>
<evidence type="ECO:0000256" key="8">
    <source>
        <dbReference type="ARBA" id="ARBA00023186"/>
    </source>
</evidence>
<keyword evidence="2 12" id="KW-0235">DNA replication</keyword>
<feature type="binding site" evidence="12">
    <location>
        <position position="180"/>
    </location>
    <ligand>
        <name>Zn(2+)</name>
        <dbReference type="ChEBI" id="CHEBI:29105"/>
        <label>2</label>
    </ligand>
</feature>
<feature type="binding site" evidence="12">
    <location>
        <position position="220"/>
    </location>
    <ligand>
        <name>Zn(2+)</name>
        <dbReference type="ChEBI" id="CHEBI:29105"/>
        <label>1</label>
    </ligand>
</feature>
<comment type="subunit">
    <text evidence="12">Homodimer.</text>
</comment>
<dbReference type="Pfam" id="PF01556">
    <property type="entry name" value="DnaJ_C"/>
    <property type="match status" value="1"/>
</dbReference>
<feature type="binding site" evidence="12">
    <location>
        <position position="163"/>
    </location>
    <ligand>
        <name>Zn(2+)</name>
        <dbReference type="ChEBI" id="CHEBI:29105"/>
        <label>1</label>
    </ligand>
</feature>
<dbReference type="SUPFAM" id="SSF49493">
    <property type="entry name" value="HSP40/DnaJ peptide-binding domain"/>
    <property type="match status" value="2"/>
</dbReference>
<dbReference type="AlphaFoldDB" id="A0A1H1Z258"/>
<evidence type="ECO:0000256" key="6">
    <source>
        <dbReference type="ARBA" id="ARBA00022833"/>
    </source>
</evidence>
<feature type="region of interest" description="Disordered" evidence="14">
    <location>
        <begin position="364"/>
        <end position="390"/>
    </location>
</feature>
<dbReference type="FunFam" id="2.60.260.20:FF:000005">
    <property type="entry name" value="Chaperone protein dnaJ 1, mitochondrial"/>
    <property type="match status" value="1"/>
</dbReference>
<comment type="domain">
    <text evidence="12">The J domain is necessary and sufficient to stimulate DnaK ATPase activity. Zinc center 1 plays an important role in the autonomous, DnaK-independent chaperone activity of DnaJ. Zinc center 2 is essential for interaction with DnaK and for DnaJ activity.</text>
</comment>
<evidence type="ECO:0000256" key="3">
    <source>
        <dbReference type="ARBA" id="ARBA00022723"/>
    </source>
</evidence>
<dbReference type="SMART" id="SM00271">
    <property type="entry name" value="DnaJ"/>
    <property type="match status" value="1"/>
</dbReference>
<dbReference type="EMBL" id="LT629740">
    <property type="protein sequence ID" value="SDT27814.1"/>
    <property type="molecule type" value="Genomic_DNA"/>
</dbReference>
<dbReference type="OrthoDB" id="9779889at2"/>
<accession>A0A1H1Z258</accession>
<evidence type="ECO:0000256" key="13">
    <source>
        <dbReference type="PROSITE-ProRule" id="PRU00546"/>
    </source>
</evidence>
<feature type="binding site" evidence="12">
    <location>
        <position position="177"/>
    </location>
    <ligand>
        <name>Zn(2+)</name>
        <dbReference type="ChEBI" id="CHEBI:29105"/>
        <label>2</label>
    </ligand>
</feature>
<dbReference type="GO" id="GO:0009408">
    <property type="term" value="P:response to heat"/>
    <property type="evidence" value="ECO:0007669"/>
    <property type="project" value="InterPro"/>
</dbReference>
<dbReference type="Proteomes" id="UP000199679">
    <property type="component" value="Chromosome I"/>
</dbReference>
<dbReference type="Pfam" id="PF00226">
    <property type="entry name" value="DnaJ"/>
    <property type="match status" value="1"/>
</dbReference>
<dbReference type="GO" id="GO:0031072">
    <property type="term" value="F:heat shock protein binding"/>
    <property type="evidence" value="ECO:0007669"/>
    <property type="project" value="InterPro"/>
</dbReference>
<dbReference type="PROSITE" id="PS50076">
    <property type="entry name" value="DNAJ_2"/>
    <property type="match status" value="1"/>
</dbReference>
<sequence length="390" mass="42047">MAKRDYYDVLGVAKGADADEIKKAYRKMAIKYHPDKNEGDKEAEEKFKEAAEAYEVLSNPEKRQRYNQFGHAANAQSPNGGGGYGGAGMNMEDIFSQFGDIFGGGSPFEGFFGGGGGGRQGGGGRRVARGSNLRIKVRLTVEEIANGAEKKIKVNKQIVCKTCDGSGAKDKSSIQTCKTCGGQGAVRRVTNTILGQMQTTSTCPTCNGEGSVITSKCPVCHGDGLVRGEETITINIPAGVSEGMQLSMSGKGNAAPRGGMPGDLIILIEEIPHETLKRDGNNIIYDLHINFVDAALGTSVEVPTIDGKAKIKIEPGTQGGKILRLKGKGVPEVNSYHRGDQLVHINIWTPKALSREERELLEKLQSSPNFKPNPGKNEKSFFERMKEYFE</sequence>
<dbReference type="GO" id="GO:0051082">
    <property type="term" value="F:unfolded protein binding"/>
    <property type="evidence" value="ECO:0007669"/>
    <property type="project" value="UniProtKB-UniRule"/>
</dbReference>
<dbReference type="GO" id="GO:0005524">
    <property type="term" value="F:ATP binding"/>
    <property type="evidence" value="ECO:0007669"/>
    <property type="project" value="InterPro"/>
</dbReference>
<dbReference type="PROSITE" id="PS00636">
    <property type="entry name" value="DNAJ_1"/>
    <property type="match status" value="1"/>
</dbReference>
<evidence type="ECO:0000256" key="1">
    <source>
        <dbReference type="ARBA" id="ARBA00022490"/>
    </source>
</evidence>
<dbReference type="SUPFAM" id="SSF46565">
    <property type="entry name" value="Chaperone J-domain"/>
    <property type="match status" value="1"/>
</dbReference>
<evidence type="ECO:0000313" key="17">
    <source>
        <dbReference type="EMBL" id="SDT27814.1"/>
    </source>
</evidence>
<feature type="zinc finger region" description="CR-type" evidence="13">
    <location>
        <begin position="147"/>
        <end position="229"/>
    </location>
</feature>
<feature type="binding site" evidence="12">
    <location>
        <position position="206"/>
    </location>
    <ligand>
        <name>Zn(2+)</name>
        <dbReference type="ChEBI" id="CHEBI:29105"/>
        <label>2</label>
    </ligand>
</feature>
<dbReference type="RefSeq" id="WP_091374224.1">
    <property type="nucleotide sequence ID" value="NZ_LT629740.1"/>
</dbReference>
<evidence type="ECO:0000256" key="14">
    <source>
        <dbReference type="SAM" id="MobiDB-lite"/>
    </source>
</evidence>
<dbReference type="NCBIfam" id="TIGR02349">
    <property type="entry name" value="DnaJ_bact"/>
    <property type="match status" value="1"/>
</dbReference>
<protein>
    <recommendedName>
        <fullName evidence="11 12">Chaperone protein DnaJ</fullName>
    </recommendedName>
</protein>
<feature type="repeat" description="CXXCXGXG motif" evidence="12">
    <location>
        <begin position="177"/>
        <end position="184"/>
    </location>
</feature>
<evidence type="ECO:0000313" key="18">
    <source>
        <dbReference type="Proteomes" id="UP000199679"/>
    </source>
</evidence>
<evidence type="ECO:0000256" key="4">
    <source>
        <dbReference type="ARBA" id="ARBA00022737"/>
    </source>
</evidence>
<dbReference type="GO" id="GO:0008270">
    <property type="term" value="F:zinc ion binding"/>
    <property type="evidence" value="ECO:0007669"/>
    <property type="project" value="UniProtKB-UniRule"/>
</dbReference>
<dbReference type="PANTHER" id="PTHR43096">
    <property type="entry name" value="DNAJ HOMOLOG 1, MITOCHONDRIAL-RELATED"/>
    <property type="match status" value="1"/>
</dbReference>
<name>A0A1H1Z258_MUCMA</name>
<keyword evidence="6 12" id="KW-0862">Zinc</keyword>
<dbReference type="InterPro" id="IPR002939">
    <property type="entry name" value="DnaJ_C"/>
</dbReference>
<feature type="repeat" description="CXXCXGXG motif" evidence="12">
    <location>
        <begin position="203"/>
        <end position="210"/>
    </location>
</feature>
<comment type="function">
    <text evidence="9 12">Participates actively in the response to hyperosmotic and heat shock by preventing the aggregation of stress-denatured proteins and by disaggregating proteins, also in an autonomous, DnaK-independent fashion. Unfolded proteins bind initially to DnaJ; upon interaction with the DnaJ-bound protein, DnaK hydrolyzes its bound ATP, resulting in the formation of a stable complex. GrpE releases ADP from DnaK; ATP binding to DnaK triggers the release of the substrate protein, thus completing the reaction cycle. Several rounds of ATP-dependent interactions between DnaJ, DnaK and GrpE are required for fully efficient folding. Also involved, together with DnaK and GrpE, in the DNA replication of plasmids through activation of initiation proteins.</text>
</comment>
<dbReference type="STRING" id="652787.SAMN05216490_2937"/>
<feature type="repeat" description="CXXCXGXG motif" evidence="12">
    <location>
        <begin position="160"/>
        <end position="167"/>
    </location>
</feature>
<dbReference type="Pfam" id="PF00684">
    <property type="entry name" value="DnaJ_CXXCXGXG"/>
    <property type="match status" value="1"/>
</dbReference>
<feature type="domain" description="CR-type" evidence="16">
    <location>
        <begin position="147"/>
        <end position="229"/>
    </location>
</feature>
<dbReference type="CDD" id="cd06257">
    <property type="entry name" value="DnaJ"/>
    <property type="match status" value="1"/>
</dbReference>
<evidence type="ECO:0000256" key="9">
    <source>
        <dbReference type="ARBA" id="ARBA00053423"/>
    </source>
</evidence>
<evidence type="ECO:0000259" key="15">
    <source>
        <dbReference type="PROSITE" id="PS50076"/>
    </source>
</evidence>
<keyword evidence="5 12" id="KW-0863">Zinc-finger</keyword>
<evidence type="ECO:0000259" key="16">
    <source>
        <dbReference type="PROSITE" id="PS51188"/>
    </source>
</evidence>
<dbReference type="GO" id="GO:0005737">
    <property type="term" value="C:cytoplasm"/>
    <property type="evidence" value="ECO:0007669"/>
    <property type="project" value="UniProtKB-SubCell"/>
</dbReference>
<feature type="repeat" description="CXXCXGXG motif" evidence="12">
    <location>
        <begin position="217"/>
        <end position="224"/>
    </location>
</feature>
<evidence type="ECO:0000256" key="7">
    <source>
        <dbReference type="ARBA" id="ARBA00023016"/>
    </source>
</evidence>
<dbReference type="InterPro" id="IPR012724">
    <property type="entry name" value="DnaJ"/>
</dbReference>
<keyword evidence="4 12" id="KW-0677">Repeat</keyword>
<feature type="binding site" evidence="12">
    <location>
        <position position="217"/>
    </location>
    <ligand>
        <name>Zn(2+)</name>
        <dbReference type="ChEBI" id="CHEBI:29105"/>
        <label>1</label>
    </ligand>
</feature>
<reference evidence="17 18" key="1">
    <citation type="submission" date="2016-10" db="EMBL/GenBank/DDBJ databases">
        <authorList>
            <person name="de Groot N.N."/>
        </authorList>
    </citation>
    <scope>NUCLEOTIDE SEQUENCE [LARGE SCALE GENOMIC DNA]</scope>
    <source>
        <strain evidence="17 18">MP1X4</strain>
    </source>
</reference>
<keyword evidence="3 12" id="KW-0479">Metal-binding</keyword>
<evidence type="ECO:0000256" key="11">
    <source>
        <dbReference type="ARBA" id="ARBA00067609"/>
    </source>
</evidence>
<dbReference type="PANTHER" id="PTHR43096:SF48">
    <property type="entry name" value="CHAPERONE PROTEIN DNAJ"/>
    <property type="match status" value="1"/>
</dbReference>
<gene>
    <name evidence="12" type="primary">dnaJ</name>
    <name evidence="17" type="ORF">SAMN05216490_2937</name>
</gene>
<dbReference type="InterPro" id="IPR018253">
    <property type="entry name" value="DnaJ_domain_CS"/>
</dbReference>
<feature type="compositionally biased region" description="Basic and acidic residues" evidence="14">
    <location>
        <begin position="376"/>
        <end position="390"/>
    </location>
</feature>
<proteinExistence type="inferred from homology"/>
<dbReference type="CDD" id="cd10747">
    <property type="entry name" value="DnaJ_C"/>
    <property type="match status" value="1"/>
</dbReference>
<evidence type="ECO:0000256" key="10">
    <source>
        <dbReference type="ARBA" id="ARBA00061004"/>
    </source>
</evidence>
<organism evidence="17 18">
    <name type="scientific">Mucilaginibacter mallensis</name>
    <dbReference type="NCBI Taxonomy" id="652787"/>
    <lineage>
        <taxon>Bacteria</taxon>
        <taxon>Pseudomonadati</taxon>
        <taxon>Bacteroidota</taxon>
        <taxon>Sphingobacteriia</taxon>
        <taxon>Sphingobacteriales</taxon>
        <taxon>Sphingobacteriaceae</taxon>
        <taxon>Mucilaginibacter</taxon>
    </lineage>
</organism>
<dbReference type="PRINTS" id="PR00625">
    <property type="entry name" value="JDOMAIN"/>
</dbReference>
<dbReference type="InterPro" id="IPR036869">
    <property type="entry name" value="J_dom_sf"/>
</dbReference>
<dbReference type="FunFam" id="1.10.287.110:FF:000034">
    <property type="entry name" value="Chaperone protein DnaJ"/>
    <property type="match status" value="1"/>
</dbReference>
<keyword evidence="7 12" id="KW-0346">Stress response</keyword>
<keyword evidence="8 12" id="KW-0143">Chaperone</keyword>
<dbReference type="InterPro" id="IPR036410">
    <property type="entry name" value="HSP_DnaJ_Cys-rich_dom_sf"/>
</dbReference>
<comment type="subcellular location">
    <subcellularLocation>
        <location evidence="12">Cytoplasm</location>
    </subcellularLocation>
</comment>
<dbReference type="SUPFAM" id="SSF57938">
    <property type="entry name" value="DnaJ/Hsp40 cysteine-rich domain"/>
    <property type="match status" value="1"/>
</dbReference>
<keyword evidence="1 12" id="KW-0963">Cytoplasm</keyword>
<dbReference type="Gene3D" id="1.10.287.110">
    <property type="entry name" value="DnaJ domain"/>
    <property type="match status" value="1"/>
</dbReference>
<dbReference type="FunFam" id="2.10.230.10:FF:000002">
    <property type="entry name" value="Molecular chaperone DnaJ"/>
    <property type="match status" value="1"/>
</dbReference>
<comment type="similarity">
    <text evidence="10 12">Belongs to the DnaJ family.</text>
</comment>
<feature type="domain" description="J" evidence="15">
    <location>
        <begin position="5"/>
        <end position="70"/>
    </location>
</feature>